<organism evidence="2">
    <name type="scientific">uncultured Phycisphaerae bacterium</name>
    <dbReference type="NCBI Taxonomy" id="904963"/>
    <lineage>
        <taxon>Bacteria</taxon>
        <taxon>Pseudomonadati</taxon>
        <taxon>Planctomycetota</taxon>
        <taxon>Phycisphaerae</taxon>
        <taxon>environmental samples</taxon>
    </lineage>
</organism>
<feature type="compositionally biased region" description="Basic residues" evidence="1">
    <location>
        <begin position="46"/>
        <end position="55"/>
    </location>
</feature>
<dbReference type="EMBL" id="CADCUQ010000358">
    <property type="protein sequence ID" value="CAA9398465.1"/>
    <property type="molecule type" value="Genomic_DNA"/>
</dbReference>
<gene>
    <name evidence="2" type="ORF">AVDCRST_MAG64-1570</name>
</gene>
<name>A0A6J4NV92_9BACT</name>
<feature type="non-terminal residue" evidence="2">
    <location>
        <position position="55"/>
    </location>
</feature>
<dbReference type="AlphaFoldDB" id="A0A6J4NV92"/>
<accession>A0A6J4NV92</accession>
<sequence>GSPFANPPQTAVRPGRRHESNRCAGRPPEHGARPDHAGTGGGRPRVGCRHPRQAL</sequence>
<feature type="non-terminal residue" evidence="2">
    <location>
        <position position="1"/>
    </location>
</feature>
<evidence type="ECO:0000313" key="2">
    <source>
        <dbReference type="EMBL" id="CAA9398465.1"/>
    </source>
</evidence>
<feature type="compositionally biased region" description="Basic and acidic residues" evidence="1">
    <location>
        <begin position="17"/>
        <end position="36"/>
    </location>
</feature>
<proteinExistence type="predicted"/>
<reference evidence="2" key="1">
    <citation type="submission" date="2020-02" db="EMBL/GenBank/DDBJ databases">
        <authorList>
            <person name="Meier V. D."/>
        </authorList>
    </citation>
    <scope>NUCLEOTIDE SEQUENCE</scope>
    <source>
        <strain evidence="2">AVDCRST_MAG64</strain>
    </source>
</reference>
<evidence type="ECO:0000256" key="1">
    <source>
        <dbReference type="SAM" id="MobiDB-lite"/>
    </source>
</evidence>
<protein>
    <submittedName>
        <fullName evidence="2">Uncharacterized protein</fullName>
    </submittedName>
</protein>
<feature type="region of interest" description="Disordered" evidence="1">
    <location>
        <begin position="1"/>
        <end position="55"/>
    </location>
</feature>